<dbReference type="PROSITE" id="PS00518">
    <property type="entry name" value="ZF_RING_1"/>
    <property type="match status" value="1"/>
</dbReference>
<dbReference type="Gene3D" id="3.30.40.10">
    <property type="entry name" value="Zinc/RING finger domain, C3HC4 (zinc finger)"/>
    <property type="match status" value="1"/>
</dbReference>
<evidence type="ECO:0000256" key="3">
    <source>
        <dbReference type="ARBA" id="ARBA00022833"/>
    </source>
</evidence>
<keyword evidence="8" id="KW-1185">Reference proteome</keyword>
<dbReference type="Pfam" id="PF23030">
    <property type="entry name" value="SCAF11-like_C"/>
    <property type="match status" value="1"/>
</dbReference>
<feature type="compositionally biased region" description="Polar residues" evidence="5">
    <location>
        <begin position="387"/>
        <end position="397"/>
    </location>
</feature>
<dbReference type="GO" id="GO:0008270">
    <property type="term" value="F:zinc ion binding"/>
    <property type="evidence" value="ECO:0007669"/>
    <property type="project" value="UniProtKB-KW"/>
</dbReference>
<feature type="compositionally biased region" description="Polar residues" evidence="5">
    <location>
        <begin position="528"/>
        <end position="545"/>
    </location>
</feature>
<dbReference type="InterPro" id="IPR017907">
    <property type="entry name" value="Znf_RING_CS"/>
</dbReference>
<evidence type="ECO:0000259" key="6">
    <source>
        <dbReference type="PROSITE" id="PS50089"/>
    </source>
</evidence>
<dbReference type="AlphaFoldDB" id="A0AAD9QWW2"/>
<proteinExistence type="predicted"/>
<feature type="domain" description="RING-type" evidence="6">
    <location>
        <begin position="24"/>
        <end position="65"/>
    </location>
</feature>
<gene>
    <name evidence="7" type="ORF">P5673_005883</name>
</gene>
<organism evidence="7 8">
    <name type="scientific">Acropora cervicornis</name>
    <name type="common">Staghorn coral</name>
    <dbReference type="NCBI Taxonomy" id="6130"/>
    <lineage>
        <taxon>Eukaryota</taxon>
        <taxon>Metazoa</taxon>
        <taxon>Cnidaria</taxon>
        <taxon>Anthozoa</taxon>
        <taxon>Hexacorallia</taxon>
        <taxon>Scleractinia</taxon>
        <taxon>Astrocoeniina</taxon>
        <taxon>Acroporidae</taxon>
        <taxon>Acropora</taxon>
    </lineage>
</organism>
<feature type="compositionally biased region" description="Basic and acidic residues" evidence="5">
    <location>
        <begin position="375"/>
        <end position="386"/>
    </location>
</feature>
<feature type="compositionally biased region" description="Basic residues" evidence="5">
    <location>
        <begin position="246"/>
        <end position="261"/>
    </location>
</feature>
<evidence type="ECO:0000313" key="8">
    <source>
        <dbReference type="Proteomes" id="UP001249851"/>
    </source>
</evidence>
<keyword evidence="3" id="KW-0862">Zinc</keyword>
<evidence type="ECO:0000313" key="7">
    <source>
        <dbReference type="EMBL" id="KAK2569008.1"/>
    </source>
</evidence>
<keyword evidence="1" id="KW-0479">Metal-binding</keyword>
<feature type="region of interest" description="Disordered" evidence="5">
    <location>
        <begin position="371"/>
        <end position="397"/>
    </location>
</feature>
<protein>
    <submittedName>
        <fullName evidence="7">PHD and RING finger domain-containing protein 1</fullName>
    </submittedName>
</protein>
<dbReference type="InterPro" id="IPR057031">
    <property type="entry name" value="SFR19-like_C"/>
</dbReference>
<feature type="compositionally biased region" description="Low complexity" evidence="5">
    <location>
        <begin position="791"/>
        <end position="802"/>
    </location>
</feature>
<feature type="region of interest" description="Disordered" evidence="5">
    <location>
        <begin position="327"/>
        <end position="349"/>
    </location>
</feature>
<feature type="region of interest" description="Disordered" evidence="5">
    <location>
        <begin position="476"/>
        <end position="545"/>
    </location>
</feature>
<dbReference type="InterPro" id="IPR047157">
    <property type="entry name" value="PHRF1/Atg35"/>
</dbReference>
<dbReference type="PROSITE" id="PS50089">
    <property type="entry name" value="ZF_RING_2"/>
    <property type="match status" value="1"/>
</dbReference>
<feature type="region of interest" description="Disordered" evidence="5">
    <location>
        <begin position="188"/>
        <end position="296"/>
    </location>
</feature>
<feature type="compositionally biased region" description="Low complexity" evidence="5">
    <location>
        <begin position="330"/>
        <end position="342"/>
    </location>
</feature>
<dbReference type="InterPro" id="IPR013083">
    <property type="entry name" value="Znf_RING/FYVE/PHD"/>
</dbReference>
<feature type="compositionally biased region" description="Polar residues" evidence="5">
    <location>
        <begin position="501"/>
        <end position="512"/>
    </location>
</feature>
<dbReference type="PANTHER" id="PTHR12618:SF20">
    <property type="entry name" value="PHD AND RING FINGER DOMAIN-CONTAINING PROTEIN 1"/>
    <property type="match status" value="1"/>
</dbReference>
<evidence type="ECO:0000256" key="4">
    <source>
        <dbReference type="PROSITE-ProRule" id="PRU00175"/>
    </source>
</evidence>
<reference evidence="7" key="1">
    <citation type="journal article" date="2023" name="G3 (Bethesda)">
        <title>Whole genome assembly and annotation of the endangered Caribbean coral Acropora cervicornis.</title>
        <authorList>
            <person name="Selwyn J.D."/>
            <person name="Vollmer S.V."/>
        </authorList>
    </citation>
    <scope>NUCLEOTIDE SEQUENCE</scope>
    <source>
        <strain evidence="7">K2</strain>
    </source>
</reference>
<feature type="compositionally biased region" description="Polar residues" evidence="5">
    <location>
        <begin position="561"/>
        <end position="577"/>
    </location>
</feature>
<feature type="compositionally biased region" description="Polar residues" evidence="5">
    <location>
        <begin position="622"/>
        <end position="632"/>
    </location>
</feature>
<evidence type="ECO:0000256" key="1">
    <source>
        <dbReference type="ARBA" id="ARBA00022723"/>
    </source>
</evidence>
<evidence type="ECO:0000256" key="5">
    <source>
        <dbReference type="SAM" id="MobiDB-lite"/>
    </source>
</evidence>
<feature type="region of interest" description="Disordered" evidence="5">
    <location>
        <begin position="597"/>
        <end position="637"/>
    </location>
</feature>
<name>A0AAD9QWW2_ACRCE</name>
<sequence length="1033" mass="113905">MDPFDDVTIQNSGDEMSCGNSDQCPVCLMSLKEQLLGTPNNCPHVFCFECIREWAKNATTCPVGRLPFTEILVHATKKGPILQRLWLFMYDIYIVLKIQVEQRMATEEEEEDDPTSCEVCVEGLTEKIECCCVMFVIMVEFVPMDEWYCPACASCVDADEDDLERRALVDSEPHSVLESSLTRALQVACERPQRRPRGGTARHVAISGRTGTPRTARTVASTRVSSGRGRRRGTSRGRGPGQKRSSSTKRKSSAKKRKRKSTAAGRSSKDHGPKKKKKVNKRTKKGKQKITKKRRIAEEDEVSPFIYEPKRRGKTVHARLLESLHSTGRSSEIGRSSLSSSSMARAPFPSRVEPSCSFSLFGNAYALHDFDEGDDHASPTSEREDQGSSSWTSAQSNNPDVLGSIFEGLDTLYNANPQVSRDGSLVVASDKSRDVVKHSQTKLTVSEENEKNCGGVPKMKEETTEQKLAVVESKMVSEAENPKPSFSSQNKLDNCKELSRPKNTSESISFSKSEFHASCSKAKETERLQQTSSTSGIPSKLSESLPTLSGFRIPKRRSYFESENSTKVATTDNANDTVNKESDRSVPLLSKFKIPKKVKSKSDDRRLQQESSHVGTVELSKTELSTGLNSAGGSKHKLRSSHLSSIYPEENCRTTAPKVLQGSFLNSSIVRPRENFERKQTHSVSDPKAESSVACSTGKRACYANSINVSVSRNISASDISRLGAALHKCSSGEACTALTRSTDVAKCHATESVLGSNTVTASTSNVAFREVTGRAVHFSNNLLTRRPRSLSHSSASSSRSLEPLRRVAPLTDRAKTTIGGKEQRLSNIEIIKRLQEKQRSIREQILSDPIKKDAFSLGSETELRSPPRERFITTCATSASCSHGTNLPVAVVKPQNSCVVVTASIIVSPSEEIAPAKSIASGIIDVHSSNTEELMKVHKESNPESSKFKTVGQKVESRLTGGTSADRQQQRKMGIARLQRQQQIVDEVKLALKPFFKRGEVSKDEYKLIMKKSVDKVCLFCFFLALRAKLYV</sequence>
<reference evidence="7" key="2">
    <citation type="journal article" date="2023" name="Science">
        <title>Genomic signatures of disease resistance in endangered staghorn corals.</title>
        <authorList>
            <person name="Vollmer S.V."/>
            <person name="Selwyn J.D."/>
            <person name="Despard B.A."/>
            <person name="Roesel C.L."/>
        </authorList>
    </citation>
    <scope>NUCLEOTIDE SEQUENCE</scope>
    <source>
        <strain evidence="7">K2</strain>
    </source>
</reference>
<feature type="region of interest" description="Disordered" evidence="5">
    <location>
        <begin position="438"/>
        <end position="463"/>
    </location>
</feature>
<dbReference type="SUPFAM" id="SSF57850">
    <property type="entry name" value="RING/U-box"/>
    <property type="match status" value="1"/>
</dbReference>
<keyword evidence="2 4" id="KW-0863">Zinc-finger</keyword>
<feature type="region of interest" description="Disordered" evidence="5">
    <location>
        <begin position="788"/>
        <end position="809"/>
    </location>
</feature>
<evidence type="ECO:0000256" key="2">
    <source>
        <dbReference type="ARBA" id="ARBA00022771"/>
    </source>
</evidence>
<dbReference type="InterPro" id="IPR001841">
    <property type="entry name" value="Znf_RING"/>
</dbReference>
<dbReference type="Pfam" id="PF13639">
    <property type="entry name" value="zf-RING_2"/>
    <property type="match status" value="1"/>
</dbReference>
<feature type="region of interest" description="Disordered" evidence="5">
    <location>
        <begin position="560"/>
        <end position="583"/>
    </location>
</feature>
<comment type="caution">
    <text evidence="7">The sequence shown here is derived from an EMBL/GenBank/DDBJ whole genome shotgun (WGS) entry which is preliminary data.</text>
</comment>
<dbReference type="PANTHER" id="PTHR12618">
    <property type="entry name" value="PHD AND RING FINGER DOMAIN-CONTAINING PROTEIN 1"/>
    <property type="match status" value="1"/>
</dbReference>
<dbReference type="EMBL" id="JARQWQ010000010">
    <property type="protein sequence ID" value="KAK2569008.1"/>
    <property type="molecule type" value="Genomic_DNA"/>
</dbReference>
<dbReference type="Proteomes" id="UP001249851">
    <property type="component" value="Unassembled WGS sequence"/>
</dbReference>
<feature type="compositionally biased region" description="Basic residues" evidence="5">
    <location>
        <begin position="272"/>
        <end position="295"/>
    </location>
</feature>
<feature type="compositionally biased region" description="Polar residues" evidence="5">
    <location>
        <begin position="209"/>
        <end position="220"/>
    </location>
</feature>
<accession>A0AAD9QWW2</accession>